<reference evidence="1" key="1">
    <citation type="submission" date="2019-09" db="EMBL/GenBank/DDBJ databases">
        <title>Draft genome information of white flower Hibiscus syriacus.</title>
        <authorList>
            <person name="Kim Y.-M."/>
        </authorList>
    </citation>
    <scope>NUCLEOTIDE SEQUENCE [LARGE SCALE GENOMIC DNA]</scope>
    <source>
        <strain evidence="1">YM2019G1</strain>
    </source>
</reference>
<evidence type="ECO:0000313" key="1">
    <source>
        <dbReference type="EMBL" id="KAE8672099.1"/>
    </source>
</evidence>
<proteinExistence type="predicted"/>
<dbReference type="EMBL" id="VEPZ02001452">
    <property type="protein sequence ID" value="KAE8672099.1"/>
    <property type="molecule type" value="Genomic_DNA"/>
</dbReference>
<evidence type="ECO:0000313" key="2">
    <source>
        <dbReference type="Proteomes" id="UP000436088"/>
    </source>
</evidence>
<keyword evidence="2" id="KW-1185">Reference proteome</keyword>
<dbReference type="AlphaFoldDB" id="A0A6A2YBH2"/>
<comment type="caution">
    <text evidence="1">The sequence shown here is derived from an EMBL/GenBank/DDBJ whole genome shotgun (WGS) entry which is preliminary data.</text>
</comment>
<sequence>MDVENGESSGRSEMEEPLIQHINIKHEIEDGGESKSKGLLKVALPNTFVAVLSSYEFSISMGYSAPVQSAIIKDLRLSISEAMRISSAFSIAGWIAIYFSEGALLLDIGRFLCGYGSGMRIIEIFTQGMGMR</sequence>
<protein>
    <submittedName>
        <fullName evidence="1">Ankyrin repeat family protein</fullName>
    </submittedName>
</protein>
<gene>
    <name evidence="1" type="ORF">F3Y22_tig00111851pilonHSYRG00022</name>
</gene>
<name>A0A6A2YBH2_HIBSY</name>
<dbReference type="Proteomes" id="UP000436088">
    <property type="component" value="Unassembled WGS sequence"/>
</dbReference>
<organism evidence="1 2">
    <name type="scientific">Hibiscus syriacus</name>
    <name type="common">Rose of Sharon</name>
    <dbReference type="NCBI Taxonomy" id="106335"/>
    <lineage>
        <taxon>Eukaryota</taxon>
        <taxon>Viridiplantae</taxon>
        <taxon>Streptophyta</taxon>
        <taxon>Embryophyta</taxon>
        <taxon>Tracheophyta</taxon>
        <taxon>Spermatophyta</taxon>
        <taxon>Magnoliopsida</taxon>
        <taxon>eudicotyledons</taxon>
        <taxon>Gunneridae</taxon>
        <taxon>Pentapetalae</taxon>
        <taxon>rosids</taxon>
        <taxon>malvids</taxon>
        <taxon>Malvales</taxon>
        <taxon>Malvaceae</taxon>
        <taxon>Malvoideae</taxon>
        <taxon>Hibiscus</taxon>
    </lineage>
</organism>
<accession>A0A6A2YBH2</accession>